<evidence type="ECO:0000313" key="2">
    <source>
        <dbReference type="EMBL" id="KAF4336795.1"/>
    </source>
</evidence>
<reference evidence="2" key="1">
    <citation type="journal article" date="2017" name="Mycologia">
        <title>Fusarium algeriense, sp. nov., a novel toxigenic crown rot pathogen of durum wheat from Algeria is nested in the Fusarium burgessii species complex.</title>
        <authorList>
            <person name="Laraba I."/>
            <person name="Keddad A."/>
            <person name="Boureghda H."/>
            <person name="Abdallah N."/>
            <person name="Vaughan M.M."/>
            <person name="Proctor R.H."/>
            <person name="Busman M."/>
            <person name="O'Donnell K."/>
        </authorList>
    </citation>
    <scope>NUCLEOTIDE SEQUENCE</scope>
    <source>
        <strain evidence="2">NRRL 25174</strain>
    </source>
</reference>
<feature type="region of interest" description="Disordered" evidence="1">
    <location>
        <begin position="1"/>
        <end position="57"/>
    </location>
</feature>
<comment type="caution">
    <text evidence="2">The sequence shown here is derived from an EMBL/GenBank/DDBJ whole genome shotgun (WGS) entry which is preliminary data.</text>
</comment>
<proteinExistence type="predicted"/>
<evidence type="ECO:0000313" key="3">
    <source>
        <dbReference type="Proteomes" id="UP000730481"/>
    </source>
</evidence>
<name>A0A9P5ADE5_9HYPO</name>
<gene>
    <name evidence="2" type="ORF">FBEOM_9329</name>
</gene>
<sequence length="291" mass="32523">MYAPASAPSSRSILSPPVRFTPPRTAPVIMKQEQENREPILVDSHSPSPQPQSTAESRDSIFEALELGNHILRKPRSIKTPDDLDDLELTRCFYILRACSAATKPNATLATTRDTMEGFLKAVFKDWTGDTGESTKPSLDFIIREYINVGNVCSQPANHRTSSQCTESFSCRTPVFGIATYRSQPAQLSISFSIKEPLPTSNQDAQDTFCPMERADVRWEEGDWMTDLRCSMKRACLNKVHKYNKHLAIWYVRGLVAGWAKGSIWMGKDVEVFSFVDRGAVTVAFAMMGDA</sequence>
<protein>
    <submittedName>
        <fullName evidence="2">Uncharacterized protein</fullName>
    </submittedName>
</protein>
<dbReference type="AlphaFoldDB" id="A0A9P5ADE5"/>
<organism evidence="2 3">
    <name type="scientific">Fusarium beomiforme</name>
    <dbReference type="NCBI Taxonomy" id="44412"/>
    <lineage>
        <taxon>Eukaryota</taxon>
        <taxon>Fungi</taxon>
        <taxon>Dikarya</taxon>
        <taxon>Ascomycota</taxon>
        <taxon>Pezizomycotina</taxon>
        <taxon>Sordariomycetes</taxon>
        <taxon>Hypocreomycetidae</taxon>
        <taxon>Hypocreales</taxon>
        <taxon>Nectriaceae</taxon>
        <taxon>Fusarium</taxon>
        <taxon>Fusarium burgessii species complex</taxon>
    </lineage>
</organism>
<keyword evidence="3" id="KW-1185">Reference proteome</keyword>
<dbReference type="OrthoDB" id="5130748at2759"/>
<feature type="compositionally biased region" description="Polar residues" evidence="1">
    <location>
        <begin position="45"/>
        <end position="55"/>
    </location>
</feature>
<reference evidence="2" key="2">
    <citation type="submission" date="2020-02" db="EMBL/GenBank/DDBJ databases">
        <title>Identification and distribution of gene clusters putatively required for synthesis of sphingolipid metabolism inhibitors in phylogenetically diverse species of the filamentous fungus Fusarium.</title>
        <authorList>
            <person name="Kim H.-S."/>
            <person name="Busman M."/>
            <person name="Brown D.W."/>
            <person name="Divon H."/>
            <person name="Uhlig S."/>
            <person name="Proctor R.H."/>
        </authorList>
    </citation>
    <scope>NUCLEOTIDE SEQUENCE</scope>
    <source>
        <strain evidence="2">NRRL 25174</strain>
    </source>
</reference>
<dbReference type="EMBL" id="PVQB02000469">
    <property type="protein sequence ID" value="KAF4336795.1"/>
    <property type="molecule type" value="Genomic_DNA"/>
</dbReference>
<dbReference type="Proteomes" id="UP000730481">
    <property type="component" value="Unassembled WGS sequence"/>
</dbReference>
<evidence type="ECO:0000256" key="1">
    <source>
        <dbReference type="SAM" id="MobiDB-lite"/>
    </source>
</evidence>
<accession>A0A9P5ADE5</accession>